<dbReference type="Proteomes" id="UP001634007">
    <property type="component" value="Unassembled WGS sequence"/>
</dbReference>
<evidence type="ECO:0000313" key="1">
    <source>
        <dbReference type="EMBL" id="KAL3730558.1"/>
    </source>
</evidence>
<sequence length="133" mass="15032">MSKTLLAANHRMVSINHNYLKVSRRRGKKAQNHTLFKQPWKLLASLNVKARAGQRGKSHRLHGKPVNHSYLEALRRYARAIDEGLGLRMESELMMMSGQSGHLQVDGVDASERTESELKSTVAGKMELELTVR</sequence>
<organism evidence="1 2">
    <name type="scientific">Eucalyptus globulus</name>
    <name type="common">Tasmanian blue gum</name>
    <dbReference type="NCBI Taxonomy" id="34317"/>
    <lineage>
        <taxon>Eukaryota</taxon>
        <taxon>Viridiplantae</taxon>
        <taxon>Streptophyta</taxon>
        <taxon>Embryophyta</taxon>
        <taxon>Tracheophyta</taxon>
        <taxon>Spermatophyta</taxon>
        <taxon>Magnoliopsida</taxon>
        <taxon>eudicotyledons</taxon>
        <taxon>Gunneridae</taxon>
        <taxon>Pentapetalae</taxon>
        <taxon>rosids</taxon>
        <taxon>malvids</taxon>
        <taxon>Myrtales</taxon>
        <taxon>Myrtaceae</taxon>
        <taxon>Myrtoideae</taxon>
        <taxon>Eucalypteae</taxon>
        <taxon>Eucalyptus</taxon>
    </lineage>
</organism>
<reference evidence="1 2" key="1">
    <citation type="submission" date="2024-11" db="EMBL/GenBank/DDBJ databases">
        <title>Chromosome-level genome assembly of Eucalyptus globulus Labill. provides insights into its genome evolution.</title>
        <authorList>
            <person name="Li X."/>
        </authorList>
    </citation>
    <scope>NUCLEOTIDE SEQUENCE [LARGE SCALE GENOMIC DNA]</scope>
    <source>
        <strain evidence="1">CL2024</strain>
        <tissue evidence="1">Fresh tender leaves</tissue>
    </source>
</reference>
<dbReference type="AlphaFoldDB" id="A0ABD3JSV8"/>
<accession>A0ABD3JSV8</accession>
<name>A0ABD3JSV8_EUCGL</name>
<dbReference type="EMBL" id="JBJKBG010000007">
    <property type="protein sequence ID" value="KAL3730558.1"/>
    <property type="molecule type" value="Genomic_DNA"/>
</dbReference>
<evidence type="ECO:0000313" key="2">
    <source>
        <dbReference type="Proteomes" id="UP001634007"/>
    </source>
</evidence>
<keyword evidence="2" id="KW-1185">Reference proteome</keyword>
<protein>
    <submittedName>
        <fullName evidence="1">Uncharacterized protein</fullName>
    </submittedName>
</protein>
<comment type="caution">
    <text evidence="1">The sequence shown here is derived from an EMBL/GenBank/DDBJ whole genome shotgun (WGS) entry which is preliminary data.</text>
</comment>
<gene>
    <name evidence="1" type="ORF">ACJRO7_027558</name>
</gene>
<proteinExistence type="predicted"/>